<feature type="binding site" evidence="15">
    <location>
        <position position="332"/>
    </location>
    <ligand>
        <name>Zn(2+)</name>
        <dbReference type="ChEBI" id="CHEBI:29105"/>
    </ligand>
</feature>
<dbReference type="SUPFAM" id="SSF52467">
    <property type="entry name" value="DHS-like NAD/FAD-binding domain"/>
    <property type="match status" value="1"/>
</dbReference>
<dbReference type="Pfam" id="PF02148">
    <property type="entry name" value="zf-UBP"/>
    <property type="match status" value="1"/>
</dbReference>
<dbReference type="Pfam" id="PF02146">
    <property type="entry name" value="SIR2"/>
    <property type="match status" value="1"/>
</dbReference>
<dbReference type="InterPro" id="IPR013083">
    <property type="entry name" value="Znf_RING/FYVE/PHD"/>
</dbReference>
<evidence type="ECO:0000256" key="10">
    <source>
        <dbReference type="ARBA" id="ARBA00022853"/>
    </source>
</evidence>
<keyword evidence="9 15" id="KW-0862">Zinc</keyword>
<evidence type="ECO:0000256" key="11">
    <source>
        <dbReference type="ARBA" id="ARBA00023015"/>
    </source>
</evidence>
<keyword evidence="6" id="KW-0677">Repeat</keyword>
<reference evidence="19 20" key="1">
    <citation type="journal article" date="2006" name="Nature">
        <title>Global trends of whole-genome duplications revealed by the ciliate Paramecium tetraurelia.</title>
        <authorList>
            <consortium name="Genoscope"/>
            <person name="Aury J.-M."/>
            <person name="Jaillon O."/>
            <person name="Duret L."/>
            <person name="Noel B."/>
            <person name="Jubin C."/>
            <person name="Porcel B.M."/>
            <person name="Segurens B."/>
            <person name="Daubin V."/>
            <person name="Anthouard V."/>
            <person name="Aiach N."/>
            <person name="Arnaiz O."/>
            <person name="Billaut A."/>
            <person name="Beisson J."/>
            <person name="Blanc I."/>
            <person name="Bouhouche K."/>
            <person name="Camara F."/>
            <person name="Duharcourt S."/>
            <person name="Guigo R."/>
            <person name="Gogendeau D."/>
            <person name="Katinka M."/>
            <person name="Keller A.-M."/>
            <person name="Kissmehl R."/>
            <person name="Klotz C."/>
            <person name="Koll F."/>
            <person name="Le Moue A."/>
            <person name="Lepere C."/>
            <person name="Malinsky S."/>
            <person name="Nowacki M."/>
            <person name="Nowak J.K."/>
            <person name="Plattner H."/>
            <person name="Poulain J."/>
            <person name="Ruiz F."/>
            <person name="Serrano V."/>
            <person name="Zagulski M."/>
            <person name="Dessen P."/>
            <person name="Betermier M."/>
            <person name="Weissenbach J."/>
            <person name="Scarpelli C."/>
            <person name="Schachter V."/>
            <person name="Sperling L."/>
            <person name="Meyer E."/>
            <person name="Cohen J."/>
            <person name="Wincker P."/>
        </authorList>
    </citation>
    <scope>NUCLEOTIDE SEQUENCE [LARGE SCALE GENOMIC DNA]</scope>
    <source>
        <strain evidence="19 20">Stock d4-2</strain>
    </source>
</reference>
<dbReference type="Gene3D" id="3.30.40.10">
    <property type="entry name" value="Zinc/RING finger domain, C3HC4 (zinc finger)"/>
    <property type="match status" value="1"/>
</dbReference>
<dbReference type="KEGG" id="ptm:GSPATT00035536001"/>
<evidence type="ECO:0000256" key="16">
    <source>
        <dbReference type="PROSITE-ProRule" id="PRU00502"/>
    </source>
</evidence>
<dbReference type="PROSITE" id="PS50271">
    <property type="entry name" value="ZF_UBP"/>
    <property type="match status" value="1"/>
</dbReference>
<evidence type="ECO:0000256" key="5">
    <source>
        <dbReference type="ARBA" id="ARBA00022723"/>
    </source>
</evidence>
<dbReference type="InterPro" id="IPR026591">
    <property type="entry name" value="Sirtuin_cat_small_dom_sf"/>
</dbReference>
<evidence type="ECO:0000256" key="3">
    <source>
        <dbReference type="ARBA" id="ARBA00022491"/>
    </source>
</evidence>
<evidence type="ECO:0000256" key="4">
    <source>
        <dbReference type="ARBA" id="ARBA00022679"/>
    </source>
</evidence>
<keyword evidence="14" id="KW-0539">Nucleus</keyword>
<accession>A0C6J0</accession>
<gene>
    <name evidence="19" type="ORF">GSPATT00035536001</name>
</gene>
<dbReference type="Gene3D" id="3.40.50.1220">
    <property type="entry name" value="TPP-binding domain"/>
    <property type="match status" value="1"/>
</dbReference>
<evidence type="ECO:0000256" key="7">
    <source>
        <dbReference type="ARBA" id="ARBA00022771"/>
    </source>
</evidence>
<dbReference type="Proteomes" id="UP000000600">
    <property type="component" value="Unassembled WGS sequence"/>
</dbReference>
<evidence type="ECO:0008006" key="21">
    <source>
        <dbReference type="Google" id="ProtNLM"/>
    </source>
</evidence>
<evidence type="ECO:0000256" key="1">
    <source>
        <dbReference type="ARBA" id="ARBA00001947"/>
    </source>
</evidence>
<dbReference type="InParanoid" id="A0C6J0"/>
<keyword evidence="4" id="KW-0808">Transferase</keyword>
<dbReference type="EMBL" id="CT868044">
    <property type="protein sequence ID" value="CAK66407.1"/>
    <property type="molecule type" value="Genomic_DNA"/>
</dbReference>
<dbReference type="HOGENOM" id="CLU_610401_0_0_1"/>
<proteinExistence type="predicted"/>
<keyword evidence="3" id="KW-0678">Repressor</keyword>
<dbReference type="OrthoDB" id="424012at2759"/>
<dbReference type="Gene3D" id="3.30.1600.10">
    <property type="entry name" value="SIR2/SIRT2 'Small Domain"/>
    <property type="match status" value="1"/>
</dbReference>
<feature type="domain" description="Deacetylase sirtuin-type" evidence="18">
    <location>
        <begin position="190"/>
        <end position="449"/>
    </location>
</feature>
<evidence type="ECO:0000256" key="13">
    <source>
        <dbReference type="ARBA" id="ARBA00023163"/>
    </source>
</evidence>
<protein>
    <recommendedName>
        <fullName evidence="21">Deacetylase sirtuin-type domain-containing protein</fullName>
    </recommendedName>
</protein>
<dbReference type="OMA" id="ARCIECQ"/>
<dbReference type="GO" id="GO:0016787">
    <property type="term" value="F:hydrolase activity"/>
    <property type="evidence" value="ECO:0007669"/>
    <property type="project" value="UniProtKB-KW"/>
</dbReference>
<feature type="binding site" evidence="15">
    <location>
        <position position="356"/>
    </location>
    <ligand>
        <name>Zn(2+)</name>
        <dbReference type="ChEBI" id="CHEBI:29105"/>
    </ligand>
</feature>
<evidence type="ECO:0000256" key="14">
    <source>
        <dbReference type="ARBA" id="ARBA00023242"/>
    </source>
</evidence>
<dbReference type="eggNOG" id="KOG1343">
    <property type="taxonomic scope" value="Eukaryota"/>
</dbReference>
<evidence type="ECO:0000313" key="19">
    <source>
        <dbReference type="EMBL" id="CAK66407.1"/>
    </source>
</evidence>
<evidence type="ECO:0000256" key="8">
    <source>
        <dbReference type="ARBA" id="ARBA00022801"/>
    </source>
</evidence>
<feature type="domain" description="UBP-type" evidence="17">
    <location>
        <begin position="61"/>
        <end position="166"/>
    </location>
</feature>
<evidence type="ECO:0000256" key="2">
    <source>
        <dbReference type="ARBA" id="ARBA00004123"/>
    </source>
</evidence>
<comment type="subcellular location">
    <subcellularLocation>
        <location evidence="2">Nucleus</location>
    </subcellularLocation>
</comment>
<dbReference type="GO" id="GO:0008270">
    <property type="term" value="F:zinc ion binding"/>
    <property type="evidence" value="ECO:0007669"/>
    <property type="project" value="UniProtKB-KW"/>
</dbReference>
<dbReference type="GeneID" id="5019589"/>
<dbReference type="InterPro" id="IPR050134">
    <property type="entry name" value="NAD-dep_sirtuin_deacylases"/>
</dbReference>
<keyword evidence="8" id="KW-0378">Hydrolase</keyword>
<dbReference type="RefSeq" id="XP_001433804.1">
    <property type="nucleotide sequence ID" value="XM_001433767.2"/>
</dbReference>
<dbReference type="InterPro" id="IPR026590">
    <property type="entry name" value="Ssirtuin_cat_dom"/>
</dbReference>
<feature type="binding site" evidence="15">
    <location>
        <position position="353"/>
    </location>
    <ligand>
        <name>Zn(2+)</name>
        <dbReference type="ChEBI" id="CHEBI:29105"/>
    </ligand>
</feature>
<feature type="binding site" evidence="15">
    <location>
        <position position="329"/>
    </location>
    <ligand>
        <name>Zn(2+)</name>
        <dbReference type="ChEBI" id="CHEBI:29105"/>
    </ligand>
</feature>
<evidence type="ECO:0000259" key="18">
    <source>
        <dbReference type="PROSITE" id="PS50305"/>
    </source>
</evidence>
<evidence type="ECO:0000256" key="6">
    <source>
        <dbReference type="ARBA" id="ARBA00022737"/>
    </source>
</evidence>
<dbReference type="GO" id="GO:0000183">
    <property type="term" value="P:rDNA heterochromatin formation"/>
    <property type="evidence" value="ECO:0000318"/>
    <property type="project" value="GO_Central"/>
</dbReference>
<evidence type="ECO:0000313" key="20">
    <source>
        <dbReference type="Proteomes" id="UP000000600"/>
    </source>
</evidence>
<name>A0C6J0_PARTE</name>
<evidence type="ECO:0000256" key="9">
    <source>
        <dbReference type="ARBA" id="ARBA00022833"/>
    </source>
</evidence>
<keyword evidence="5 15" id="KW-0479">Metal-binding</keyword>
<dbReference type="eggNOG" id="KOG2682">
    <property type="taxonomic scope" value="Eukaryota"/>
</dbReference>
<keyword evidence="7 16" id="KW-0863">Zinc-finger</keyword>
<evidence type="ECO:0000256" key="12">
    <source>
        <dbReference type="ARBA" id="ARBA00023027"/>
    </source>
</evidence>
<keyword evidence="20" id="KW-1185">Reference proteome</keyword>
<dbReference type="InterPro" id="IPR003000">
    <property type="entry name" value="Sirtuin"/>
</dbReference>
<organism evidence="19 20">
    <name type="scientific">Paramecium tetraurelia</name>
    <dbReference type="NCBI Taxonomy" id="5888"/>
    <lineage>
        <taxon>Eukaryota</taxon>
        <taxon>Sar</taxon>
        <taxon>Alveolata</taxon>
        <taxon>Ciliophora</taxon>
        <taxon>Intramacronucleata</taxon>
        <taxon>Oligohymenophorea</taxon>
        <taxon>Peniculida</taxon>
        <taxon>Parameciidae</taxon>
        <taxon>Paramecium</taxon>
    </lineage>
</organism>
<dbReference type="FunFam" id="3.30.40.10:FF:000342">
    <property type="entry name" value="Histone deacetylase 6"/>
    <property type="match status" value="1"/>
</dbReference>
<dbReference type="PROSITE" id="PS50305">
    <property type="entry name" value="SIRTUIN"/>
    <property type="match status" value="1"/>
</dbReference>
<evidence type="ECO:0000259" key="17">
    <source>
        <dbReference type="PROSITE" id="PS50271"/>
    </source>
</evidence>
<dbReference type="GO" id="GO:0070403">
    <property type="term" value="F:NAD+ binding"/>
    <property type="evidence" value="ECO:0007669"/>
    <property type="project" value="InterPro"/>
</dbReference>
<keyword evidence="10" id="KW-0156">Chromatin regulator</keyword>
<sequence>MQLNPNHPFIFYQTIPILVYKYLINQNNYYIIQIANMDQGADGFQIVLDGGQVGYAVQPKEDCPHFQQQDLHELMKFTEQHRNTLFSQPCVQCGDASENWVCMHCREIHCSRFVNSHMVEHNKKSGHQIVLSLTDLSFWCYDCSSYITNYLISKASKLLSSIKFNNQEDKKDETQEIKQLIEQISNLKVTNEDEFTYAKLVDGLKNKKFQRVCVLAGAGMSVAAGIPDFRTPGTGLYSQIQKYNLPSPESVFEIEYFKKNPEAFYCVAKEFLLSFDAKPTLAHKFLKFLDSRGQLLKCFTQNIDGLELDAGVSQDKVIQAHGHMRTARCIECQEEVSIKDFMSHIKKGDIHRCEKCPKKGLVKPDVVFFGEGLPGEFFYSWNCLKDADLLIVIGTSLKVMPFAASVAKVGPTTPIILINRENVLNGRKNLLHLDGDIEENCKKLLQDTN</sequence>
<comment type="cofactor">
    <cofactor evidence="1">
        <name>Zn(2+)</name>
        <dbReference type="ChEBI" id="CHEBI:29105"/>
    </cofactor>
</comment>
<evidence type="ECO:0000256" key="15">
    <source>
        <dbReference type="PROSITE-ProRule" id="PRU00236"/>
    </source>
</evidence>
<dbReference type="GO" id="GO:0017136">
    <property type="term" value="F:histone deacetylase activity, NAD-dependent"/>
    <property type="evidence" value="ECO:0000318"/>
    <property type="project" value="GO_Central"/>
</dbReference>
<dbReference type="AlphaFoldDB" id="A0C6J0"/>
<keyword evidence="13" id="KW-0804">Transcription</keyword>
<feature type="active site" description="Proton acceptor" evidence="15">
    <location>
        <position position="321"/>
    </location>
</feature>
<dbReference type="SMART" id="SM00290">
    <property type="entry name" value="ZnF_UBP"/>
    <property type="match status" value="1"/>
</dbReference>
<dbReference type="InterPro" id="IPR029035">
    <property type="entry name" value="DHS-like_NAD/FAD-binding_dom"/>
</dbReference>
<dbReference type="STRING" id="5888.A0C6J0"/>
<dbReference type="GO" id="GO:0005634">
    <property type="term" value="C:nucleus"/>
    <property type="evidence" value="ECO:0000318"/>
    <property type="project" value="GO_Central"/>
</dbReference>
<keyword evidence="12" id="KW-0520">NAD</keyword>
<dbReference type="PANTHER" id="PTHR11085:SF6">
    <property type="entry name" value="NAD-DEPENDENT PROTEIN DEACETYLASE SIRTUIN-2"/>
    <property type="match status" value="1"/>
</dbReference>
<dbReference type="PANTHER" id="PTHR11085">
    <property type="entry name" value="NAD-DEPENDENT PROTEIN DEACYLASE SIRTUIN-5, MITOCHONDRIAL-RELATED"/>
    <property type="match status" value="1"/>
</dbReference>
<dbReference type="InterPro" id="IPR001607">
    <property type="entry name" value="Znf_UBP"/>
</dbReference>
<keyword evidence="11" id="KW-0805">Transcription regulation</keyword>
<dbReference type="SUPFAM" id="SSF57850">
    <property type="entry name" value="RING/U-box"/>
    <property type="match status" value="1"/>
</dbReference>